<evidence type="ECO:0000313" key="3">
    <source>
        <dbReference type="Proteomes" id="UP000809273"/>
    </source>
</evidence>
<evidence type="ECO:0000313" key="2">
    <source>
        <dbReference type="EMBL" id="MBN1574159.1"/>
    </source>
</evidence>
<dbReference type="Proteomes" id="UP000809273">
    <property type="component" value="Unassembled WGS sequence"/>
</dbReference>
<sequence>FRPGVRFGTESRVLYIMDFLIPLYQDEKNIVFSNIKYTPNDHEGWEVNLGAGYRRLLWDEKLILGLNAYYDQRRTDWGTNHEQWGLGLEAMADIPLESFNLGLTGRFNYYYPLSHTKIDGLGTPYAKYALSDSGIVLTGGRVEEPIRGFDYEAGVRIPYISKYVETWAYVGGYNYQGRRVRDINGFMTRLEIIPTDFMRLNYEFHHDNYSKAEHYGEVTFEVPFSMGNLVTGKNPFEGIGDVFTGSRELKARMVEPVRRDVDVKVIVDDDNDNIPGGGGEIEDIVFVSETGSDVTGDGTMENPYATLSFALASDPRIIAGTCRTIHVMNSSTIATVDESVAGVLSLDIADFLLWGSGVNHPKYPVSNMPYSGHPTVFGDTLHLNAANPTVTGLGFDANGINYCIEIINGSGGTGIKITNNTFTLTNALSAYGIRADIGADIGSEGNPIIIANNTFDIESTGENAYGIGLATPGNIFAKITKNDMSNTIEGDSNGAGIYLDASGAIGSATTPLIVSGNPINVRGNTGDAWGIRINAGSDIFAYVTGNDMSNSIWADTEAYGIYIYSSSGGLGSEARPIIVAGNPMKVYSDIFGACGAYLFANSDIFADVVENDMSNTIEASEWAYGVLIRSINGNIGSETKPVVVSKNPMTVTSNITDAYGISIEASAVAPNGDIFAVVTENDMTGMVRGNDNAYGINFLSPNGNVGSETSPVIVSGNPMFVTGYNSNGYGINIWAGNNLFAAITGNYMGETASGGSSIHGELEAYGIRLRAVNGSMGSAACPVIVSGNPVSVNATGSGLPNVSAYGIRLEEAAGTGIFAAVIGNDLSHNISAEDYAYGISIYNLTSGMGSEACPVIISGNPITATSDPGEAYGIHLHSTTGSFAAITGNDLSNTITGGSNATGIYLLSTAGSLGSETRPVIIAGNPMTVNCPYAGSISYGMYLNANGAGSNIFANVVGNDMSGGVSGVNSAYGIYMSADGIGSESNPVIVSENPMTVTAALTAVGSIAHGIYFSSVNNIFSSIIGNDMSNTITANAEAYGIRLNSAAGNIGTDLRPVIISGNSITATVDTGVLTSDAYGIWLQAPAAAAGNIFASITGNDMSNTITGADHIYGMYILGNSIGSATSPLFISENLIAATSTGNDAYGIYIQSINDVFGSITGNNMLNNIRGSGGTYGIQLFSTSGSLGSAASPLLISGNAMSVTSSANLAYGTYLYGALDVFANIKHNYMDIVSTTSAAFGGYIIGFNLIGNVASTPTIFYDNSGIVNGAVDRYMLYLDTGTVGGGNYVLWGENGFRPAGGDGTWSGNYDVGETLPQPLVDQDQPVRTDFGAGDVITP</sequence>
<evidence type="ECO:0000259" key="1">
    <source>
        <dbReference type="Pfam" id="PF11924"/>
    </source>
</evidence>
<reference evidence="2" key="1">
    <citation type="journal article" date="2021" name="Environ. Microbiol.">
        <title>Genomic characterization of three novel Desulfobacterota classes expand the metabolic and phylogenetic diversity of the phylum.</title>
        <authorList>
            <person name="Murphy C.L."/>
            <person name="Biggerstaff J."/>
            <person name="Eichhorn A."/>
            <person name="Ewing E."/>
            <person name="Shahan R."/>
            <person name="Soriano D."/>
            <person name="Stewart S."/>
            <person name="VanMol K."/>
            <person name="Walker R."/>
            <person name="Walters P."/>
            <person name="Elshahed M.S."/>
            <person name="Youssef N.H."/>
        </authorList>
    </citation>
    <scope>NUCLEOTIDE SEQUENCE</scope>
    <source>
        <strain evidence="2">Zod_Metabat.24</strain>
    </source>
</reference>
<organism evidence="2 3">
    <name type="scientific">Candidatus Zymogenus saltonus</name>
    <dbReference type="NCBI Taxonomy" id="2844893"/>
    <lineage>
        <taxon>Bacteria</taxon>
        <taxon>Deltaproteobacteria</taxon>
        <taxon>Candidatus Zymogenia</taxon>
        <taxon>Candidatus Zymogeniales</taxon>
        <taxon>Candidatus Zymogenaceae</taxon>
        <taxon>Candidatus Zymogenus</taxon>
    </lineage>
</organism>
<dbReference type="Gene3D" id="2.40.160.160">
    <property type="entry name" value="Inverse autotransporter, beta-domain"/>
    <property type="match status" value="1"/>
</dbReference>
<dbReference type="Pfam" id="PF11924">
    <property type="entry name" value="IAT_beta"/>
    <property type="match status" value="1"/>
</dbReference>
<dbReference type="InterPro" id="IPR038177">
    <property type="entry name" value="IAT_beta_sf"/>
</dbReference>
<feature type="domain" description="Inverse autotransporter beta-domain" evidence="1">
    <location>
        <begin position="17"/>
        <end position="259"/>
    </location>
</feature>
<name>A0A9D8PPB1_9DELT</name>
<dbReference type="EMBL" id="JAFGIX010000069">
    <property type="protein sequence ID" value="MBN1574159.1"/>
    <property type="molecule type" value="Genomic_DNA"/>
</dbReference>
<dbReference type="Gene3D" id="3.30.1910.20">
    <property type="entry name" value="asparaginyl-tRNA synthetase, N-terminal domain"/>
    <property type="match status" value="1"/>
</dbReference>
<proteinExistence type="predicted"/>
<reference evidence="2" key="2">
    <citation type="submission" date="2021-01" db="EMBL/GenBank/DDBJ databases">
        <authorList>
            <person name="Hahn C.R."/>
            <person name="Youssef N.H."/>
            <person name="Elshahed M."/>
        </authorList>
    </citation>
    <scope>NUCLEOTIDE SEQUENCE</scope>
    <source>
        <strain evidence="2">Zod_Metabat.24</strain>
    </source>
</reference>
<feature type="non-terminal residue" evidence="2">
    <location>
        <position position="1"/>
    </location>
</feature>
<accession>A0A9D8PPB1</accession>
<gene>
    <name evidence="2" type="ORF">JW984_13260</name>
</gene>
<dbReference type="SMART" id="SM00710">
    <property type="entry name" value="PbH1"/>
    <property type="match status" value="16"/>
</dbReference>
<dbReference type="InterPro" id="IPR006626">
    <property type="entry name" value="PbH1"/>
</dbReference>
<dbReference type="InterPro" id="IPR024519">
    <property type="entry name" value="IAT_beta"/>
</dbReference>
<protein>
    <submittedName>
        <fullName evidence="2">Inverse autotransporter beta domain-containing protein</fullName>
    </submittedName>
</protein>
<comment type="caution">
    <text evidence="2">The sequence shown here is derived from an EMBL/GenBank/DDBJ whole genome shotgun (WGS) entry which is preliminary data.</text>
</comment>